<dbReference type="GO" id="GO:0008081">
    <property type="term" value="F:phosphoric diester hydrolase activity"/>
    <property type="evidence" value="ECO:0007669"/>
    <property type="project" value="InterPro"/>
</dbReference>
<evidence type="ECO:0000313" key="2">
    <source>
        <dbReference type="EMBL" id="TQV90060.1"/>
    </source>
</evidence>
<dbReference type="Proteomes" id="UP000315783">
    <property type="component" value="Unassembled WGS sequence"/>
</dbReference>
<name>A0A545UKS2_9HYPO</name>
<gene>
    <name evidence="2" type="ORF">IF1G_11262</name>
</gene>
<keyword evidence="1" id="KW-0732">Signal</keyword>
<evidence type="ECO:0000256" key="1">
    <source>
        <dbReference type="SAM" id="SignalP"/>
    </source>
</evidence>
<feature type="chain" id="PRO_5022125886" evidence="1">
    <location>
        <begin position="24"/>
        <end position="315"/>
    </location>
</feature>
<sequence>MIASVVSLFLAAVLTSQSYTCSASPTAATLPTSGQTLQQNASSVNARELGIKPIYAIAHRVLTVQGARDALSHGANALEIDMTAWSKGWWADHDGLPTSAGDTAETMFTTLAEERLKGRPVTFVWLDLKNPDYCDASQEKWRHCSIDALRRAAQAILEPVGIRVLYGFSGKDIGGKAYHFIRQSLSSSEGFNVNGRAAFAEKELGSAGIAVSQRVMSYGYFNIPFQFETTLGELKEAKQSGAFGKVFGWTLANHNNKSYASRLLGEAQVDGLIYGFKAAAYYDHVDTRSAFNDIYAWVKGNAGQYRLATIDDIPW</sequence>
<dbReference type="AlphaFoldDB" id="A0A545UKS2"/>
<keyword evidence="3" id="KW-1185">Reference proteome</keyword>
<comment type="caution">
    <text evidence="2">The sequence shown here is derived from an EMBL/GenBank/DDBJ whole genome shotgun (WGS) entry which is preliminary data.</text>
</comment>
<dbReference type="OrthoDB" id="4907280at2759"/>
<feature type="signal peptide" evidence="1">
    <location>
        <begin position="1"/>
        <end position="23"/>
    </location>
</feature>
<evidence type="ECO:0000313" key="3">
    <source>
        <dbReference type="Proteomes" id="UP000315783"/>
    </source>
</evidence>
<proteinExistence type="predicted"/>
<dbReference type="Gene3D" id="3.20.20.190">
    <property type="entry name" value="Phosphatidylinositol (PI) phosphodiesterase"/>
    <property type="match status" value="1"/>
</dbReference>
<reference evidence="2 3" key="1">
    <citation type="journal article" date="2019" name="Appl. Microbiol. Biotechnol.">
        <title>Genome sequence of Isaria javanica and comparative genome analysis insights into family S53 peptidase evolution in fungal entomopathogens.</title>
        <authorList>
            <person name="Lin R."/>
            <person name="Zhang X."/>
            <person name="Xin B."/>
            <person name="Zou M."/>
            <person name="Gao Y."/>
            <person name="Qin F."/>
            <person name="Hu Q."/>
            <person name="Xie B."/>
            <person name="Cheng X."/>
        </authorList>
    </citation>
    <scope>NUCLEOTIDE SEQUENCE [LARGE SCALE GENOMIC DNA]</scope>
    <source>
        <strain evidence="2 3">IJ1G</strain>
    </source>
</reference>
<accession>A0A545UKS2</accession>
<dbReference type="GO" id="GO:0006629">
    <property type="term" value="P:lipid metabolic process"/>
    <property type="evidence" value="ECO:0007669"/>
    <property type="project" value="InterPro"/>
</dbReference>
<dbReference type="InterPro" id="IPR017946">
    <property type="entry name" value="PLC-like_Pdiesterase_TIM-brl"/>
</dbReference>
<protein>
    <submittedName>
        <fullName evidence="2">Phospholipase D</fullName>
    </submittedName>
</protein>
<organism evidence="2 3">
    <name type="scientific">Cordyceps javanica</name>
    <dbReference type="NCBI Taxonomy" id="43265"/>
    <lineage>
        <taxon>Eukaryota</taxon>
        <taxon>Fungi</taxon>
        <taxon>Dikarya</taxon>
        <taxon>Ascomycota</taxon>
        <taxon>Pezizomycotina</taxon>
        <taxon>Sordariomycetes</taxon>
        <taxon>Hypocreomycetidae</taxon>
        <taxon>Hypocreales</taxon>
        <taxon>Cordycipitaceae</taxon>
        <taxon>Cordyceps</taxon>
    </lineage>
</organism>
<dbReference type="EMBL" id="SPUK01000039">
    <property type="protein sequence ID" value="TQV90060.1"/>
    <property type="molecule type" value="Genomic_DNA"/>
</dbReference>